<dbReference type="GO" id="GO:0005829">
    <property type="term" value="C:cytosol"/>
    <property type="evidence" value="ECO:0007669"/>
    <property type="project" value="TreeGrafter"/>
</dbReference>
<organism evidence="5">
    <name type="scientific">Culex pipiens</name>
    <name type="common">House mosquito</name>
    <dbReference type="NCBI Taxonomy" id="7175"/>
    <lineage>
        <taxon>Eukaryota</taxon>
        <taxon>Metazoa</taxon>
        <taxon>Ecdysozoa</taxon>
        <taxon>Arthropoda</taxon>
        <taxon>Hexapoda</taxon>
        <taxon>Insecta</taxon>
        <taxon>Pterygota</taxon>
        <taxon>Neoptera</taxon>
        <taxon>Endopterygota</taxon>
        <taxon>Diptera</taxon>
        <taxon>Nematocera</taxon>
        <taxon>Culicoidea</taxon>
        <taxon>Culicidae</taxon>
        <taxon>Culicinae</taxon>
        <taxon>Culicini</taxon>
        <taxon>Culex</taxon>
        <taxon>Culex</taxon>
    </lineage>
</organism>
<dbReference type="EMBL" id="HBUE01127043">
    <property type="protein sequence ID" value="CAG6494999.1"/>
    <property type="molecule type" value="Transcribed_RNA"/>
</dbReference>
<evidence type="ECO:0000256" key="3">
    <source>
        <dbReference type="ARBA" id="ARBA00022737"/>
    </source>
</evidence>
<evidence type="ECO:0000313" key="5">
    <source>
        <dbReference type="EMBL" id="CAG6495000.1"/>
    </source>
</evidence>
<sequence length="155" mass="18006">METHGSLLIPSKQLSLNKKSRFLNLTQNPHKFSKKMANKPKRLLEKYDLLLEHLDFGYIGRCSDGVELERIVKVLRSGEEGFFPQLTEFAEQQLRRVKPGSKLFRRGVWRVSGEVRVVPEGSRGSSRAITRVGVGTIRIRRFSRWIWRRNGTRTL</sequence>
<dbReference type="InterPro" id="IPR051982">
    <property type="entry name" value="CiliaryAsmbly_MitoImport"/>
</dbReference>
<dbReference type="GO" id="GO:0031072">
    <property type="term" value="F:heat shock protein binding"/>
    <property type="evidence" value="ECO:0007669"/>
    <property type="project" value="TreeGrafter"/>
</dbReference>
<proteinExistence type="predicted"/>
<evidence type="ECO:0000256" key="2">
    <source>
        <dbReference type="ARBA" id="ARBA00022490"/>
    </source>
</evidence>
<keyword evidence="3" id="KW-0677">Repeat</keyword>
<dbReference type="EMBL" id="HBUE01127046">
    <property type="protein sequence ID" value="CAG6495000.1"/>
    <property type="molecule type" value="Transcribed_RNA"/>
</dbReference>
<reference evidence="5" key="1">
    <citation type="submission" date="2021-05" db="EMBL/GenBank/DDBJ databases">
        <authorList>
            <person name="Alioto T."/>
            <person name="Alioto T."/>
            <person name="Gomez Garrido J."/>
        </authorList>
    </citation>
    <scope>NUCLEOTIDE SEQUENCE</scope>
</reference>
<accession>A0A8D8G5A3</accession>
<dbReference type="GO" id="GO:0006626">
    <property type="term" value="P:protein targeting to mitochondrion"/>
    <property type="evidence" value="ECO:0007669"/>
    <property type="project" value="TreeGrafter"/>
</dbReference>
<dbReference type="GO" id="GO:0005739">
    <property type="term" value="C:mitochondrion"/>
    <property type="evidence" value="ECO:0007669"/>
    <property type="project" value="TreeGrafter"/>
</dbReference>
<keyword evidence="4" id="KW-0802">TPR repeat</keyword>
<dbReference type="PANTHER" id="PTHR45984">
    <property type="entry name" value="RNA (RNA) POLYMERASE II ASSOCIATED PROTEIN HOMOLOG"/>
    <property type="match status" value="1"/>
</dbReference>
<evidence type="ECO:0000256" key="1">
    <source>
        <dbReference type="ARBA" id="ARBA00004496"/>
    </source>
</evidence>
<protein>
    <submittedName>
        <fullName evidence="5">Sperm-associated antigen 1</fullName>
    </submittedName>
</protein>
<comment type="subcellular location">
    <subcellularLocation>
        <location evidence="1">Cytoplasm</location>
    </subcellularLocation>
</comment>
<dbReference type="PANTHER" id="PTHR45984:SF1">
    <property type="entry name" value="SPAG1 AXONEMAL DYNEIN ASSEMBLY FACTOR"/>
    <property type="match status" value="1"/>
</dbReference>
<evidence type="ECO:0000256" key="4">
    <source>
        <dbReference type="ARBA" id="ARBA00022803"/>
    </source>
</evidence>
<dbReference type="AlphaFoldDB" id="A0A8D8G5A3"/>
<name>A0A8D8G5A3_CULPI</name>
<keyword evidence="2" id="KW-0963">Cytoplasm</keyword>